<organism evidence="2 3">
    <name type="scientific">Ahniella affigens</name>
    <dbReference type="NCBI Taxonomy" id="2021234"/>
    <lineage>
        <taxon>Bacteria</taxon>
        <taxon>Pseudomonadati</taxon>
        <taxon>Pseudomonadota</taxon>
        <taxon>Gammaproteobacteria</taxon>
        <taxon>Lysobacterales</taxon>
        <taxon>Rhodanobacteraceae</taxon>
        <taxon>Ahniella</taxon>
    </lineage>
</organism>
<dbReference type="Proteomes" id="UP000241074">
    <property type="component" value="Chromosome"/>
</dbReference>
<keyword evidence="3" id="KW-1185">Reference proteome</keyword>
<reference evidence="2 3" key="1">
    <citation type="submission" date="2018-03" db="EMBL/GenBank/DDBJ databases">
        <title>Ahniella affigens gen. nov., sp. nov., a gammaproteobacterium isolated from sandy soil near a stream.</title>
        <authorList>
            <person name="Ko Y."/>
            <person name="Kim J.-H."/>
        </authorList>
    </citation>
    <scope>NUCLEOTIDE SEQUENCE [LARGE SCALE GENOMIC DNA]</scope>
    <source>
        <strain evidence="2 3">D13</strain>
    </source>
</reference>
<dbReference type="Pfam" id="PF08843">
    <property type="entry name" value="AbiEii"/>
    <property type="match status" value="1"/>
</dbReference>
<evidence type="ECO:0000256" key="1">
    <source>
        <dbReference type="SAM" id="MobiDB-lite"/>
    </source>
</evidence>
<evidence type="ECO:0000313" key="2">
    <source>
        <dbReference type="EMBL" id="AVP98470.1"/>
    </source>
</evidence>
<dbReference type="KEGG" id="xba:C7S18_15310"/>
<dbReference type="OrthoDB" id="279684at2"/>
<reference evidence="2 3" key="2">
    <citation type="submission" date="2018-03" db="EMBL/GenBank/DDBJ databases">
        <authorList>
            <person name="Keele B.F."/>
        </authorList>
    </citation>
    <scope>NUCLEOTIDE SEQUENCE [LARGE SCALE GENOMIC DNA]</scope>
    <source>
        <strain evidence="2 3">D13</strain>
    </source>
</reference>
<evidence type="ECO:0000313" key="3">
    <source>
        <dbReference type="Proteomes" id="UP000241074"/>
    </source>
</evidence>
<proteinExistence type="predicted"/>
<evidence type="ECO:0008006" key="4">
    <source>
        <dbReference type="Google" id="ProtNLM"/>
    </source>
</evidence>
<dbReference type="EMBL" id="CP027860">
    <property type="protein sequence ID" value="AVP98470.1"/>
    <property type="molecule type" value="Genomic_DNA"/>
</dbReference>
<name>A0A2P1PUH2_9GAMM</name>
<sequence>MAAMNWWQRWFGPKAQTSPTRTNAGVDWSTVFAESPQRPALSRQQANFDEPPQHEPSALTYAETLAPAQKRATVYDPALQHFPRGLTLEPPTFADSEEQAAWQRQQQDAMNLVLRAIALSAAADHLVLRGSALMLAWYGDAARPPKDLDFVVVPKTMARVSDEAEALIETIITAVIETAQSTGWFAADQITRDTIWTYCRVDGLRLTFFWKRDPLPWGSVQVDLTFGEHLPRAPVPTRITMPNDPNPYTMLTADRPMALAWKLYWLGSDMHQRAKDVYDAMLLAEDGACDIDTIRAVSAANDFEPTLIILELFERFDPNHLEWVGFQIADPLAAQQWAQRLRNALPEFVPSLTSD</sequence>
<accession>A0A2P1PUH2</accession>
<feature type="region of interest" description="Disordered" evidence="1">
    <location>
        <begin position="33"/>
        <end position="55"/>
    </location>
</feature>
<dbReference type="InterPro" id="IPR014942">
    <property type="entry name" value="AbiEii"/>
</dbReference>
<gene>
    <name evidence="2" type="ORF">C7S18_15310</name>
</gene>
<dbReference type="AlphaFoldDB" id="A0A2P1PUH2"/>
<protein>
    <recommendedName>
        <fullName evidence="4">Nucleotidyl transferase AbiEii/AbiGii toxin family protein</fullName>
    </recommendedName>
</protein>